<dbReference type="PANTHER" id="PTHR24291:SF187">
    <property type="entry name" value="CYTOCHROME P450 4AE1-RELATED"/>
    <property type="match status" value="1"/>
</dbReference>
<evidence type="ECO:0000256" key="10">
    <source>
        <dbReference type="ARBA" id="ARBA00023004"/>
    </source>
</evidence>
<dbReference type="GO" id="GO:0016705">
    <property type="term" value="F:oxidoreductase activity, acting on paired donors, with incorporation or reduction of molecular oxygen"/>
    <property type="evidence" value="ECO:0007669"/>
    <property type="project" value="InterPro"/>
</dbReference>
<dbReference type="GeneID" id="101897669"/>
<evidence type="ECO:0000256" key="12">
    <source>
        <dbReference type="PIRSR" id="PIRSR602401-1"/>
    </source>
</evidence>
<evidence type="ECO:0000256" key="8">
    <source>
        <dbReference type="ARBA" id="ARBA00022848"/>
    </source>
</evidence>
<reference evidence="15" key="1">
    <citation type="submission" date="2020-05" db="UniProtKB">
        <authorList>
            <consortium name="EnsemblMetazoa"/>
        </authorList>
    </citation>
    <scope>IDENTIFICATION</scope>
    <source>
        <strain evidence="15">Aabys</strain>
    </source>
</reference>
<feature type="binding site" description="axial binding residue" evidence="12">
    <location>
        <position position="456"/>
    </location>
    <ligand>
        <name>heme</name>
        <dbReference type="ChEBI" id="CHEBI:30413"/>
    </ligand>
    <ligandPart>
        <name>Fe</name>
        <dbReference type="ChEBI" id="CHEBI:18248"/>
    </ligandPart>
</feature>
<accession>A0A1I8MFW9</accession>
<comment type="subcellular location">
    <subcellularLocation>
        <location evidence="3">Endoplasmic reticulum membrane</location>
        <topology evidence="3">Peripheral membrane protein</topology>
    </subcellularLocation>
    <subcellularLocation>
        <location evidence="2">Microsome membrane</location>
        <topology evidence="2">Peripheral membrane protein</topology>
    </subcellularLocation>
</comment>
<sequence>MWATLLIGAFILLLIWDYLNKKHRNEVLARSKITGGVNLPLVGRALHMIGATSENSIDRIRQFSRENGKIFYTWILHELAIFCADPKILDTLLSSPVNITKNNVYDMLSLWLGDGLLMSTGKKWHTRRKIITPSFHFKILEEFVEIFDRQTNVMVEKLREKARDPNTPLDMFPFVCLTALDIIAETAMGVQVDAQLNPDIGYVNSVKIVTKIISDRLRKPLWRTDSLFKVFAPSIYRRMMKHINEMQSFTKNVIEKRREALEDIISVDQPPSDEEETFTKGSKQHMALLDILLRATVEGRPLSNEDIREEVETFMFEGHDTTTSGTSFALYLISRHPEVQSKLLEEIADVIGTDANTAPTYRQLQDLRYMECVIKESMRLYPPVPIIGRYFAEDTDLNGVVIPGNCHFNIPLFVVLRDPDYFQDANEFRPERFFAENAEDIYPFAYTPFSAGPRNCIGQKYAMLEMKSVISKILRHFELLPIGPDVIPSLSLILRSTTGTQMGLRARNAFQ</sequence>
<comment type="cofactor">
    <cofactor evidence="1 12">
        <name>heme</name>
        <dbReference type="ChEBI" id="CHEBI:30413"/>
    </cofactor>
</comment>
<dbReference type="FunFam" id="1.10.630.10:FF:000182">
    <property type="entry name" value="Cytochrome P450 3A4"/>
    <property type="match status" value="1"/>
</dbReference>
<evidence type="ECO:0000313" key="16">
    <source>
        <dbReference type="Proteomes" id="UP001652621"/>
    </source>
</evidence>
<dbReference type="SUPFAM" id="SSF48264">
    <property type="entry name" value="Cytochrome P450"/>
    <property type="match status" value="1"/>
</dbReference>
<evidence type="ECO:0000256" key="2">
    <source>
        <dbReference type="ARBA" id="ARBA00004174"/>
    </source>
</evidence>
<feature type="chain" id="PRO_5044560315" evidence="14">
    <location>
        <begin position="22"/>
        <end position="511"/>
    </location>
</feature>
<dbReference type="VEuPathDB" id="VectorBase:MDOMA2_014399"/>
<evidence type="ECO:0000313" key="15">
    <source>
        <dbReference type="EnsemblMetazoa" id="MDOA004488-PA"/>
    </source>
</evidence>
<dbReference type="InterPro" id="IPR050196">
    <property type="entry name" value="Cytochrome_P450_Monoox"/>
</dbReference>
<proteinExistence type="inferred from homology"/>
<protein>
    <submittedName>
        <fullName evidence="17">Cytochrome P450 4d2</fullName>
    </submittedName>
</protein>
<dbReference type="GO" id="GO:0020037">
    <property type="term" value="F:heme binding"/>
    <property type="evidence" value="ECO:0007669"/>
    <property type="project" value="InterPro"/>
</dbReference>
<dbReference type="PROSITE" id="PS00086">
    <property type="entry name" value="CYTOCHROME_P450"/>
    <property type="match status" value="1"/>
</dbReference>
<evidence type="ECO:0000256" key="14">
    <source>
        <dbReference type="SAM" id="SignalP"/>
    </source>
</evidence>
<dbReference type="InterPro" id="IPR017972">
    <property type="entry name" value="Cyt_P450_CS"/>
</dbReference>
<dbReference type="PANTHER" id="PTHR24291">
    <property type="entry name" value="CYTOCHROME P450 FAMILY 4"/>
    <property type="match status" value="1"/>
</dbReference>
<dbReference type="RefSeq" id="XP_005177307.1">
    <property type="nucleotide sequence ID" value="XM_005177250.3"/>
</dbReference>
<dbReference type="GO" id="GO:0004497">
    <property type="term" value="F:monooxygenase activity"/>
    <property type="evidence" value="ECO:0007669"/>
    <property type="project" value="UniProtKB-KW"/>
</dbReference>
<keyword evidence="5 12" id="KW-0349">Heme</keyword>
<dbReference type="InterPro" id="IPR036396">
    <property type="entry name" value="Cyt_P450_sf"/>
</dbReference>
<dbReference type="eggNOG" id="KOG0157">
    <property type="taxonomic scope" value="Eukaryota"/>
</dbReference>
<dbReference type="PRINTS" id="PR00463">
    <property type="entry name" value="EP450I"/>
</dbReference>
<evidence type="ECO:0000313" key="17">
    <source>
        <dbReference type="RefSeq" id="XP_005177307.1"/>
    </source>
</evidence>
<dbReference type="CDD" id="cd20628">
    <property type="entry name" value="CYP4"/>
    <property type="match status" value="1"/>
</dbReference>
<dbReference type="InterPro" id="IPR001128">
    <property type="entry name" value="Cyt_P450"/>
</dbReference>
<evidence type="ECO:0000256" key="4">
    <source>
        <dbReference type="ARBA" id="ARBA00010617"/>
    </source>
</evidence>
<feature type="signal peptide" evidence="14">
    <location>
        <begin position="1"/>
        <end position="21"/>
    </location>
</feature>
<dbReference type="Gene3D" id="1.10.630.10">
    <property type="entry name" value="Cytochrome P450"/>
    <property type="match status" value="1"/>
</dbReference>
<keyword evidence="14" id="KW-0732">Signal</keyword>
<keyword evidence="6 12" id="KW-0479">Metal-binding</keyword>
<keyword evidence="11 13" id="KW-0503">Monooxygenase</keyword>
<dbReference type="Proteomes" id="UP001652621">
    <property type="component" value="Unplaced"/>
</dbReference>
<keyword evidence="7" id="KW-0256">Endoplasmic reticulum</keyword>
<dbReference type="OrthoDB" id="1470350at2759"/>
<keyword evidence="8" id="KW-0492">Microsome</keyword>
<evidence type="ECO:0000256" key="7">
    <source>
        <dbReference type="ARBA" id="ARBA00022824"/>
    </source>
</evidence>
<evidence type="ECO:0000256" key="6">
    <source>
        <dbReference type="ARBA" id="ARBA00022723"/>
    </source>
</evidence>
<evidence type="ECO:0000256" key="11">
    <source>
        <dbReference type="ARBA" id="ARBA00023033"/>
    </source>
</evidence>
<dbReference type="VEuPathDB" id="VectorBase:MDOA004488"/>
<gene>
    <name evidence="15" type="primary">101897669</name>
    <name evidence="17" type="synonym">LOC101897669</name>
</gene>
<keyword evidence="10 12" id="KW-0408">Iron</keyword>
<evidence type="ECO:0000256" key="13">
    <source>
        <dbReference type="RuleBase" id="RU000461"/>
    </source>
</evidence>
<keyword evidence="16" id="KW-1185">Reference proteome</keyword>
<evidence type="ECO:0000256" key="3">
    <source>
        <dbReference type="ARBA" id="ARBA00004406"/>
    </source>
</evidence>
<dbReference type="EnsemblMetazoa" id="MDOA004488-RA">
    <property type="protein sequence ID" value="MDOA004488-PA"/>
    <property type="gene ID" value="MDOA004488"/>
</dbReference>
<keyword evidence="9 13" id="KW-0560">Oxidoreductase</keyword>
<evidence type="ECO:0000256" key="5">
    <source>
        <dbReference type="ARBA" id="ARBA00022617"/>
    </source>
</evidence>
<evidence type="ECO:0000256" key="1">
    <source>
        <dbReference type="ARBA" id="ARBA00001971"/>
    </source>
</evidence>
<dbReference type="KEGG" id="mde:101897669"/>
<dbReference type="PRINTS" id="PR00385">
    <property type="entry name" value="P450"/>
</dbReference>
<evidence type="ECO:0000256" key="9">
    <source>
        <dbReference type="ARBA" id="ARBA00023002"/>
    </source>
</evidence>
<dbReference type="Pfam" id="PF00067">
    <property type="entry name" value="p450"/>
    <property type="match status" value="1"/>
</dbReference>
<reference evidence="17" key="2">
    <citation type="submission" date="2025-04" db="UniProtKB">
        <authorList>
            <consortium name="RefSeq"/>
        </authorList>
    </citation>
    <scope>IDENTIFICATION</scope>
    <source>
        <strain evidence="17">Aabys</strain>
    </source>
</reference>
<organism evidence="15">
    <name type="scientific">Musca domestica</name>
    <name type="common">House fly</name>
    <dbReference type="NCBI Taxonomy" id="7370"/>
    <lineage>
        <taxon>Eukaryota</taxon>
        <taxon>Metazoa</taxon>
        <taxon>Ecdysozoa</taxon>
        <taxon>Arthropoda</taxon>
        <taxon>Hexapoda</taxon>
        <taxon>Insecta</taxon>
        <taxon>Pterygota</taxon>
        <taxon>Neoptera</taxon>
        <taxon>Endopterygota</taxon>
        <taxon>Diptera</taxon>
        <taxon>Brachycera</taxon>
        <taxon>Muscomorpha</taxon>
        <taxon>Muscoidea</taxon>
        <taxon>Muscidae</taxon>
        <taxon>Musca</taxon>
    </lineage>
</organism>
<name>A0A1I8MFW9_MUSDO</name>
<dbReference type="InterPro" id="IPR002401">
    <property type="entry name" value="Cyt_P450_E_grp-I"/>
</dbReference>
<dbReference type="GO" id="GO:0005506">
    <property type="term" value="F:iron ion binding"/>
    <property type="evidence" value="ECO:0007669"/>
    <property type="project" value="InterPro"/>
</dbReference>
<dbReference type="AlphaFoldDB" id="A0A1I8MFW9"/>
<dbReference type="GO" id="GO:0005789">
    <property type="term" value="C:endoplasmic reticulum membrane"/>
    <property type="evidence" value="ECO:0007669"/>
    <property type="project" value="UniProtKB-SubCell"/>
</dbReference>
<comment type="similarity">
    <text evidence="4 13">Belongs to the cytochrome P450 family.</text>
</comment>